<evidence type="ECO:0000313" key="3">
    <source>
        <dbReference type="Proteomes" id="UP001204524"/>
    </source>
</evidence>
<dbReference type="RefSeq" id="WP_254181121.1">
    <property type="nucleotide sequence ID" value="NZ_JANARS010000003.1"/>
</dbReference>
<organism evidence="2 3">
    <name type="scientific">Nocardioides pinisoli</name>
    <dbReference type="NCBI Taxonomy" id="2950279"/>
    <lineage>
        <taxon>Bacteria</taxon>
        <taxon>Bacillati</taxon>
        <taxon>Actinomycetota</taxon>
        <taxon>Actinomycetes</taxon>
        <taxon>Propionibacteriales</taxon>
        <taxon>Nocardioidaceae</taxon>
        <taxon>Nocardioides</taxon>
    </lineage>
</organism>
<reference evidence="2 3" key="1">
    <citation type="submission" date="2022-06" db="EMBL/GenBank/DDBJ databases">
        <authorList>
            <person name="So Y."/>
        </authorList>
    </citation>
    <scope>NUCLEOTIDE SEQUENCE [LARGE SCALE GENOMIC DNA]</scope>
    <source>
        <strain evidence="2 3">STR3</strain>
    </source>
</reference>
<protein>
    <submittedName>
        <fullName evidence="2">DUF4287 domain-containing protein</fullName>
    </submittedName>
</protein>
<gene>
    <name evidence="2" type="ORF">NCI01_08910</name>
</gene>
<dbReference type="Pfam" id="PF14117">
    <property type="entry name" value="DUF4287"/>
    <property type="match status" value="1"/>
</dbReference>
<evidence type="ECO:0000313" key="2">
    <source>
        <dbReference type="EMBL" id="MCP3421912.1"/>
    </source>
</evidence>
<dbReference type="InterPro" id="IPR025629">
    <property type="entry name" value="DUF4287"/>
</dbReference>
<accession>A0ABT1KVZ7</accession>
<sequence>MSYQAYLDAIEKKTSKTPEELLREAAARGFTPQSKAGDFASWLKDDYDVGRGHAMALFGVLKNGATIGDKHVNSGTAHSDASTELRLDGVDRR</sequence>
<proteinExistence type="predicted"/>
<keyword evidence="3" id="KW-1185">Reference proteome</keyword>
<feature type="region of interest" description="Disordered" evidence="1">
    <location>
        <begin position="72"/>
        <end position="93"/>
    </location>
</feature>
<dbReference type="EMBL" id="JANARS010000003">
    <property type="protein sequence ID" value="MCP3421912.1"/>
    <property type="molecule type" value="Genomic_DNA"/>
</dbReference>
<name>A0ABT1KVZ7_9ACTN</name>
<feature type="compositionally biased region" description="Basic and acidic residues" evidence="1">
    <location>
        <begin position="81"/>
        <end position="93"/>
    </location>
</feature>
<evidence type="ECO:0000256" key="1">
    <source>
        <dbReference type="SAM" id="MobiDB-lite"/>
    </source>
</evidence>
<comment type="caution">
    <text evidence="2">The sequence shown here is derived from an EMBL/GenBank/DDBJ whole genome shotgun (WGS) entry which is preliminary data.</text>
</comment>
<dbReference type="Proteomes" id="UP001204524">
    <property type="component" value="Unassembled WGS sequence"/>
</dbReference>